<dbReference type="AlphaFoldDB" id="A0A9X8MT21"/>
<protein>
    <submittedName>
        <fullName evidence="1">Uncharacterized protein</fullName>
    </submittedName>
</protein>
<comment type="caution">
    <text evidence="1">The sequence shown here is derived from an EMBL/GenBank/DDBJ whole genome shotgun (WGS) entry which is preliminary data.</text>
</comment>
<dbReference type="Proteomes" id="UP000184388">
    <property type="component" value="Unassembled WGS sequence"/>
</dbReference>
<accession>A0A9X8MT21</accession>
<evidence type="ECO:0000313" key="2">
    <source>
        <dbReference type="Proteomes" id="UP000184388"/>
    </source>
</evidence>
<dbReference type="EMBL" id="FRBK01000006">
    <property type="protein sequence ID" value="SHL73327.1"/>
    <property type="molecule type" value="Genomic_DNA"/>
</dbReference>
<name>A0A9X8MT21_9ACTN</name>
<organism evidence="1 2">
    <name type="scientific">Streptomyces yunnanensis</name>
    <dbReference type="NCBI Taxonomy" id="156453"/>
    <lineage>
        <taxon>Bacteria</taxon>
        <taxon>Bacillati</taxon>
        <taxon>Actinomycetota</taxon>
        <taxon>Actinomycetes</taxon>
        <taxon>Kitasatosporales</taxon>
        <taxon>Streptomycetaceae</taxon>
        <taxon>Streptomyces</taxon>
    </lineage>
</organism>
<gene>
    <name evidence="1" type="ORF">SAMN05216268_10611</name>
</gene>
<dbReference type="RefSeq" id="WP_073444559.1">
    <property type="nucleotide sequence ID" value="NZ_FRBK01000006.1"/>
</dbReference>
<evidence type="ECO:0000313" key="1">
    <source>
        <dbReference type="EMBL" id="SHL73327.1"/>
    </source>
</evidence>
<reference evidence="2" key="1">
    <citation type="submission" date="2016-11" db="EMBL/GenBank/DDBJ databases">
        <authorList>
            <person name="Jaros S."/>
            <person name="Januszkiewicz K."/>
            <person name="Wedrychowicz H."/>
        </authorList>
    </citation>
    <scope>NUCLEOTIDE SEQUENCE [LARGE SCALE GENOMIC DNA]</scope>
    <source>
        <strain evidence="2">CGMCC 4.3555</strain>
    </source>
</reference>
<proteinExistence type="predicted"/>
<sequence length="109" mass="11910">MSLTAFDQARGYRLLTELGESHPHLPAAEVHVHRQISLVAELTIDVSLHGDEVGFAQWQRALGITAVDTRRIEFGGWVSSGHVTRDGITVILTLHHRQEAPVLALAVAS</sequence>